<dbReference type="InterPro" id="IPR029071">
    <property type="entry name" value="Ubiquitin-like_domsf"/>
</dbReference>
<accession>A0ABV0SSG4</accession>
<dbReference type="PROSITE" id="PS50053">
    <property type="entry name" value="UBIQUITIN_2"/>
    <property type="match status" value="1"/>
</dbReference>
<dbReference type="Proteomes" id="UP001482620">
    <property type="component" value="Unassembled WGS sequence"/>
</dbReference>
<feature type="domain" description="Ubiquitin-like" evidence="1">
    <location>
        <begin position="16"/>
        <end position="75"/>
    </location>
</feature>
<proteinExistence type="predicted"/>
<dbReference type="SUPFAM" id="SSF54236">
    <property type="entry name" value="Ubiquitin-like"/>
    <property type="match status" value="1"/>
</dbReference>
<protein>
    <recommendedName>
        <fullName evidence="1">Ubiquitin-like domain-containing protein</fullName>
    </recommendedName>
</protein>
<evidence type="ECO:0000313" key="2">
    <source>
        <dbReference type="EMBL" id="MEQ2223547.1"/>
    </source>
</evidence>
<evidence type="ECO:0000259" key="1">
    <source>
        <dbReference type="PROSITE" id="PS50053"/>
    </source>
</evidence>
<keyword evidence="3" id="KW-1185">Reference proteome</keyword>
<comment type="caution">
    <text evidence="2">The sequence shown here is derived from an EMBL/GenBank/DDBJ whole genome shotgun (WGS) entry which is preliminary data.</text>
</comment>
<dbReference type="Pfam" id="PF00240">
    <property type="entry name" value="ubiquitin"/>
    <property type="match status" value="1"/>
</dbReference>
<name>A0ABV0SSG4_9TELE</name>
<sequence length="83" mass="9205">MTIDLCSSKKEMKKITVLELKKKISAKLPGDSEEMLAHMQLIFADKRLDKDHHPLSAYGVMDQSIIHMVISLDGGGGMTPLHT</sequence>
<dbReference type="Gene3D" id="3.10.20.90">
    <property type="entry name" value="Phosphatidylinositol 3-kinase Catalytic Subunit, Chain A, domain 1"/>
    <property type="match status" value="1"/>
</dbReference>
<organism evidence="2 3">
    <name type="scientific">Ilyodon furcidens</name>
    <name type="common">goldbreast splitfin</name>
    <dbReference type="NCBI Taxonomy" id="33524"/>
    <lineage>
        <taxon>Eukaryota</taxon>
        <taxon>Metazoa</taxon>
        <taxon>Chordata</taxon>
        <taxon>Craniata</taxon>
        <taxon>Vertebrata</taxon>
        <taxon>Euteleostomi</taxon>
        <taxon>Actinopterygii</taxon>
        <taxon>Neopterygii</taxon>
        <taxon>Teleostei</taxon>
        <taxon>Neoteleostei</taxon>
        <taxon>Acanthomorphata</taxon>
        <taxon>Ovalentaria</taxon>
        <taxon>Atherinomorphae</taxon>
        <taxon>Cyprinodontiformes</taxon>
        <taxon>Goodeidae</taxon>
        <taxon>Ilyodon</taxon>
    </lineage>
</organism>
<dbReference type="InterPro" id="IPR000626">
    <property type="entry name" value="Ubiquitin-like_dom"/>
</dbReference>
<dbReference type="EMBL" id="JAHRIQ010008711">
    <property type="protein sequence ID" value="MEQ2223547.1"/>
    <property type="molecule type" value="Genomic_DNA"/>
</dbReference>
<evidence type="ECO:0000313" key="3">
    <source>
        <dbReference type="Proteomes" id="UP001482620"/>
    </source>
</evidence>
<reference evidence="2 3" key="1">
    <citation type="submission" date="2021-06" db="EMBL/GenBank/DDBJ databases">
        <authorList>
            <person name="Palmer J.M."/>
        </authorList>
    </citation>
    <scope>NUCLEOTIDE SEQUENCE [LARGE SCALE GENOMIC DNA]</scope>
    <source>
        <strain evidence="3">if_2019</strain>
        <tissue evidence="2">Muscle</tissue>
    </source>
</reference>
<gene>
    <name evidence="2" type="ORF">ILYODFUR_037832</name>
</gene>
<dbReference type="CDD" id="cd17039">
    <property type="entry name" value="Ubl_ubiquitin_like"/>
    <property type="match status" value="1"/>
</dbReference>